<dbReference type="AlphaFoldDB" id="A0A645FZK2"/>
<comment type="caution">
    <text evidence="1">The sequence shown here is derived from an EMBL/GenBank/DDBJ whole genome shotgun (WGS) entry which is preliminary data.</text>
</comment>
<dbReference type="EMBL" id="VSSQ01067622">
    <property type="protein sequence ID" value="MPN19981.1"/>
    <property type="molecule type" value="Genomic_DNA"/>
</dbReference>
<sequence>MIVRSILAVCLFAFASEISGISRMERADRKEEGKKRIGMAIPFKEPNSDRAFSRDEVNWLKQFGTSRFSTVRSKVVSQPAAAMGAAMAIRR</sequence>
<accession>A0A645FZK2</accession>
<protein>
    <submittedName>
        <fullName evidence="1">Uncharacterized protein</fullName>
    </submittedName>
</protein>
<evidence type="ECO:0000313" key="1">
    <source>
        <dbReference type="EMBL" id="MPN19981.1"/>
    </source>
</evidence>
<proteinExistence type="predicted"/>
<reference evidence="1" key="1">
    <citation type="submission" date="2019-08" db="EMBL/GenBank/DDBJ databases">
        <authorList>
            <person name="Kucharzyk K."/>
            <person name="Murdoch R.W."/>
            <person name="Higgins S."/>
            <person name="Loffler F."/>
        </authorList>
    </citation>
    <scope>NUCLEOTIDE SEQUENCE</scope>
</reference>
<organism evidence="1">
    <name type="scientific">bioreactor metagenome</name>
    <dbReference type="NCBI Taxonomy" id="1076179"/>
    <lineage>
        <taxon>unclassified sequences</taxon>
        <taxon>metagenomes</taxon>
        <taxon>ecological metagenomes</taxon>
    </lineage>
</organism>
<name>A0A645FZK2_9ZZZZ</name>
<gene>
    <name evidence="1" type="ORF">SDC9_167356</name>
</gene>